<proteinExistence type="predicted"/>
<accession>A0A024SCE7</accession>
<dbReference type="Gene3D" id="1.20.1280.50">
    <property type="match status" value="1"/>
</dbReference>
<dbReference type="InterPro" id="IPR036047">
    <property type="entry name" value="F-box-like_dom_sf"/>
</dbReference>
<feature type="domain" description="F-box" evidence="1">
    <location>
        <begin position="23"/>
        <end position="72"/>
    </location>
</feature>
<gene>
    <name evidence="2" type="ORF">M419DRAFT_35667</name>
</gene>
<dbReference type="PROSITE" id="PS50181">
    <property type="entry name" value="FBOX"/>
    <property type="match status" value="1"/>
</dbReference>
<dbReference type="Pfam" id="PF00646">
    <property type="entry name" value="F-box"/>
    <property type="match status" value="1"/>
</dbReference>
<dbReference type="Proteomes" id="UP000024376">
    <property type="component" value="Unassembled WGS sequence"/>
</dbReference>
<name>A0A024SCE7_HYPJR</name>
<evidence type="ECO:0000313" key="3">
    <source>
        <dbReference type="Proteomes" id="UP000024376"/>
    </source>
</evidence>
<reference evidence="3" key="1">
    <citation type="journal article" date="2013" name="Ind. Biotechnol.">
        <title>Comparative genomics analysis of Trichoderma reesei strains.</title>
        <authorList>
            <person name="Koike H."/>
            <person name="Aerts A."/>
            <person name="LaButti K."/>
            <person name="Grigoriev I.V."/>
            <person name="Baker S.E."/>
        </authorList>
    </citation>
    <scope>NUCLEOTIDE SEQUENCE [LARGE SCALE GENOMIC DNA]</scope>
    <source>
        <strain evidence="3">ATCC 56765 / BCRC 32924 / NRRL 11460 / Rut C-30</strain>
    </source>
</reference>
<sequence length="170" mass="19333">MTSSHALIRLIVGTSSRASWNAHSPILQLPPEMILCIADHLDLQDLFILSQVCRAFRHLVHRDWNGELFRLRPRDQYRFWVGLALIRPAFWACGRCCSMHRVVDGPDSDTRPIAWNPSILGWRRLPCGAHYRERGASQVVTSRRSTRGFPALMMLRRSPGSTPTDQSSAS</sequence>
<dbReference type="SMART" id="SM00256">
    <property type="entry name" value="FBOX"/>
    <property type="match status" value="1"/>
</dbReference>
<dbReference type="KEGG" id="trr:M419DRAFT_35667"/>
<evidence type="ECO:0000259" key="1">
    <source>
        <dbReference type="PROSITE" id="PS50181"/>
    </source>
</evidence>
<dbReference type="SUPFAM" id="SSF81383">
    <property type="entry name" value="F-box domain"/>
    <property type="match status" value="1"/>
</dbReference>
<dbReference type="AlphaFoldDB" id="A0A024SCE7"/>
<organism evidence="2 3">
    <name type="scientific">Hypocrea jecorina (strain ATCC 56765 / BCRC 32924 / NRRL 11460 / Rut C-30)</name>
    <name type="common">Trichoderma reesei</name>
    <dbReference type="NCBI Taxonomy" id="1344414"/>
    <lineage>
        <taxon>Eukaryota</taxon>
        <taxon>Fungi</taxon>
        <taxon>Dikarya</taxon>
        <taxon>Ascomycota</taxon>
        <taxon>Pezizomycotina</taxon>
        <taxon>Sordariomycetes</taxon>
        <taxon>Hypocreomycetidae</taxon>
        <taxon>Hypocreales</taxon>
        <taxon>Hypocreaceae</taxon>
        <taxon>Trichoderma</taxon>
    </lineage>
</organism>
<evidence type="ECO:0000313" key="2">
    <source>
        <dbReference type="EMBL" id="ETS01852.1"/>
    </source>
</evidence>
<dbReference type="InterPro" id="IPR001810">
    <property type="entry name" value="F-box_dom"/>
</dbReference>
<dbReference type="HOGENOM" id="CLU_1571742_0_0_1"/>
<dbReference type="EMBL" id="KI911147">
    <property type="protein sequence ID" value="ETS01852.1"/>
    <property type="molecule type" value="Genomic_DNA"/>
</dbReference>
<protein>
    <recommendedName>
        <fullName evidence="1">F-box domain-containing protein</fullName>
    </recommendedName>
</protein>